<dbReference type="EMBL" id="NBWZ01000001">
    <property type="protein sequence ID" value="RFA08131.1"/>
    <property type="molecule type" value="Genomic_DNA"/>
</dbReference>
<dbReference type="PANTHER" id="PTHR30055:SF238">
    <property type="entry name" value="MYCOFACTOCIN BIOSYNTHESIS TRANSCRIPTIONAL REGULATOR MFTR-RELATED"/>
    <property type="match status" value="1"/>
</dbReference>
<feature type="DNA-binding region" description="H-T-H motif" evidence="4">
    <location>
        <begin position="29"/>
        <end position="48"/>
    </location>
</feature>
<evidence type="ECO:0000256" key="4">
    <source>
        <dbReference type="PROSITE-ProRule" id="PRU00335"/>
    </source>
</evidence>
<dbReference type="PRINTS" id="PR00455">
    <property type="entry name" value="HTHTETR"/>
</dbReference>
<dbReference type="OrthoDB" id="4746440at2"/>
<name>A0A3E0VEG6_9MICO</name>
<gene>
    <name evidence="6" type="ORF">B7R54_02040</name>
</gene>
<organism evidence="6 7">
    <name type="scientific">Subtercola boreus</name>
    <dbReference type="NCBI Taxonomy" id="120213"/>
    <lineage>
        <taxon>Bacteria</taxon>
        <taxon>Bacillati</taxon>
        <taxon>Actinomycetota</taxon>
        <taxon>Actinomycetes</taxon>
        <taxon>Micrococcales</taxon>
        <taxon>Microbacteriaceae</taxon>
        <taxon>Subtercola</taxon>
    </lineage>
</organism>
<dbReference type="InterPro" id="IPR050109">
    <property type="entry name" value="HTH-type_TetR-like_transc_reg"/>
</dbReference>
<keyword evidence="2 4" id="KW-0238">DNA-binding</keyword>
<evidence type="ECO:0000256" key="3">
    <source>
        <dbReference type="ARBA" id="ARBA00023163"/>
    </source>
</evidence>
<dbReference type="RefSeq" id="WP_116413547.1">
    <property type="nucleotide sequence ID" value="NZ_NBWZ01000001.1"/>
</dbReference>
<dbReference type="InterPro" id="IPR009057">
    <property type="entry name" value="Homeodomain-like_sf"/>
</dbReference>
<keyword evidence="3" id="KW-0804">Transcription</keyword>
<sequence>MGRWEPDAQGRLLRAALELFAENGYEATTTAQIAERAGLTKTTLFRLFADKREIVFQGQGELVSLVTRGVDEAPGGASALDRMINGIRVLSGAHAHEHRTTGRILDPILARSPELNERAIFKRSAITSALEQALIGHRIDRWQAGVLADLGIRAYYSGYDLWVALDDSSTLTDHVLAQITMLQDALGDVLHSAAPSIDVGSGGH</sequence>
<evidence type="ECO:0000259" key="5">
    <source>
        <dbReference type="PROSITE" id="PS50977"/>
    </source>
</evidence>
<keyword evidence="1" id="KW-0805">Transcription regulation</keyword>
<dbReference type="Pfam" id="PF00440">
    <property type="entry name" value="TetR_N"/>
    <property type="match status" value="1"/>
</dbReference>
<proteinExistence type="predicted"/>
<evidence type="ECO:0000313" key="7">
    <source>
        <dbReference type="Proteomes" id="UP000256486"/>
    </source>
</evidence>
<comment type="caution">
    <text evidence="6">The sequence shown here is derived from an EMBL/GenBank/DDBJ whole genome shotgun (WGS) entry which is preliminary data.</text>
</comment>
<dbReference type="PANTHER" id="PTHR30055">
    <property type="entry name" value="HTH-TYPE TRANSCRIPTIONAL REGULATOR RUTR"/>
    <property type="match status" value="1"/>
</dbReference>
<dbReference type="SUPFAM" id="SSF46689">
    <property type="entry name" value="Homeodomain-like"/>
    <property type="match status" value="1"/>
</dbReference>
<protein>
    <recommendedName>
        <fullName evidence="5">HTH tetR-type domain-containing protein</fullName>
    </recommendedName>
</protein>
<dbReference type="PROSITE" id="PS50977">
    <property type="entry name" value="HTH_TETR_2"/>
    <property type="match status" value="1"/>
</dbReference>
<dbReference type="Gene3D" id="1.10.357.10">
    <property type="entry name" value="Tetracycline Repressor, domain 2"/>
    <property type="match status" value="1"/>
</dbReference>
<dbReference type="Proteomes" id="UP000256486">
    <property type="component" value="Unassembled WGS sequence"/>
</dbReference>
<dbReference type="GO" id="GO:0000976">
    <property type="term" value="F:transcription cis-regulatory region binding"/>
    <property type="evidence" value="ECO:0007669"/>
    <property type="project" value="TreeGrafter"/>
</dbReference>
<dbReference type="GO" id="GO:0003700">
    <property type="term" value="F:DNA-binding transcription factor activity"/>
    <property type="evidence" value="ECO:0007669"/>
    <property type="project" value="TreeGrafter"/>
</dbReference>
<accession>A0A3E0VEG6</accession>
<evidence type="ECO:0000256" key="1">
    <source>
        <dbReference type="ARBA" id="ARBA00023015"/>
    </source>
</evidence>
<dbReference type="InterPro" id="IPR001647">
    <property type="entry name" value="HTH_TetR"/>
</dbReference>
<feature type="domain" description="HTH tetR-type" evidence="5">
    <location>
        <begin position="6"/>
        <end position="66"/>
    </location>
</feature>
<evidence type="ECO:0000256" key="2">
    <source>
        <dbReference type="ARBA" id="ARBA00023125"/>
    </source>
</evidence>
<keyword evidence="7" id="KW-1185">Reference proteome</keyword>
<evidence type="ECO:0000313" key="6">
    <source>
        <dbReference type="EMBL" id="RFA08131.1"/>
    </source>
</evidence>
<dbReference type="AlphaFoldDB" id="A0A3E0VEG6"/>
<reference evidence="6 7" key="1">
    <citation type="submission" date="2017-04" db="EMBL/GenBank/DDBJ databases">
        <title>Comparative genome analysis of Subtercola boreus.</title>
        <authorList>
            <person name="Cho Y.-J."/>
            <person name="Cho A."/>
            <person name="Kim O.-S."/>
            <person name="Lee J.-I."/>
        </authorList>
    </citation>
    <scope>NUCLEOTIDE SEQUENCE [LARGE SCALE GENOMIC DNA]</scope>
    <source>
        <strain evidence="6 7">K300</strain>
    </source>
</reference>